<protein>
    <submittedName>
        <fullName evidence="2">Selenoprotein W-related protein</fullName>
    </submittedName>
</protein>
<dbReference type="Pfam" id="PF10262">
    <property type="entry name" value="Rdx"/>
    <property type="match status" value="1"/>
</dbReference>
<dbReference type="Gene3D" id="3.40.30.10">
    <property type="entry name" value="Glutaredoxin"/>
    <property type="match status" value="1"/>
</dbReference>
<dbReference type="NCBIfam" id="TIGR02174">
    <property type="entry name" value="CXXU_selWTH"/>
    <property type="match status" value="1"/>
</dbReference>
<dbReference type="AlphaFoldDB" id="A0A2A9HHI4"/>
<comment type="caution">
    <text evidence="2">The sequence shown here is derived from an EMBL/GenBank/DDBJ whole genome shotgun (WGS) entry which is preliminary data.</text>
</comment>
<dbReference type="InterPro" id="IPR036249">
    <property type="entry name" value="Thioredoxin-like_sf"/>
</dbReference>
<dbReference type="PANTHER" id="PTHR36417:SF2">
    <property type="entry name" value="SELENOPROTEIN DOMAIN PROTEIN (AFU_ORTHOLOGUE AFUA_1G05220)"/>
    <property type="match status" value="1"/>
</dbReference>
<dbReference type="InterPro" id="IPR011893">
    <property type="entry name" value="Selenoprotein_Rdx-typ"/>
</dbReference>
<name>A0A2A9HHI4_TEPT2</name>
<dbReference type="RefSeq" id="WP_165772724.1">
    <property type="nucleotide sequence ID" value="NZ_PDJQ01000001.1"/>
</dbReference>
<organism evidence="2 3">
    <name type="scientific">Tepidiforma thermophila (strain KCTC 52669 / CGMCC 1.13589 / G233)</name>
    <dbReference type="NCBI Taxonomy" id="2761530"/>
    <lineage>
        <taxon>Bacteria</taxon>
        <taxon>Bacillati</taxon>
        <taxon>Chloroflexota</taxon>
        <taxon>Tepidiformia</taxon>
        <taxon>Tepidiformales</taxon>
        <taxon>Tepidiformaceae</taxon>
        <taxon>Tepidiforma</taxon>
    </lineage>
</organism>
<reference evidence="2 3" key="1">
    <citation type="submission" date="2017-09" db="EMBL/GenBank/DDBJ databases">
        <title>Sequencing the genomes of two abundant thermophiles in Great Basin hot springs: Thermocrinis jamiesonii and novel Chloroflexi Thermoflexus hugenholtzii.</title>
        <authorList>
            <person name="Hedlund B."/>
        </authorList>
    </citation>
    <scope>NUCLEOTIDE SEQUENCE [LARGE SCALE GENOMIC DNA]</scope>
    <source>
        <strain evidence="2 3">G233</strain>
    </source>
</reference>
<evidence type="ECO:0000256" key="1">
    <source>
        <dbReference type="ARBA" id="ARBA00023284"/>
    </source>
</evidence>
<evidence type="ECO:0000313" key="2">
    <source>
        <dbReference type="EMBL" id="PFG75268.1"/>
    </source>
</evidence>
<sequence length="99" mass="11041">MASRLSVSITYCRRCNFLPRALWVAHELLHTFGEYIADLRLIPAGGGDFDVDVNGERIFSRRQAGRYPEIAELKEALAARLEPEEAASLKRHPHPPAAG</sequence>
<dbReference type="SUPFAM" id="SSF52833">
    <property type="entry name" value="Thioredoxin-like"/>
    <property type="match status" value="1"/>
</dbReference>
<evidence type="ECO:0000313" key="3">
    <source>
        <dbReference type="Proteomes" id="UP000223071"/>
    </source>
</evidence>
<keyword evidence="1" id="KW-0676">Redox-active center</keyword>
<gene>
    <name evidence="2" type="ORF">A9A59_2536</name>
</gene>
<dbReference type="PANTHER" id="PTHR36417">
    <property type="entry name" value="SELENOPROTEIN DOMAIN PROTEIN (AFU_ORTHOLOGUE AFUA_1G05220)"/>
    <property type="match status" value="1"/>
</dbReference>
<dbReference type="Proteomes" id="UP000223071">
    <property type="component" value="Unassembled WGS sequence"/>
</dbReference>
<accession>A0A2A9HHI4</accession>
<proteinExistence type="predicted"/>
<dbReference type="EMBL" id="PDJQ01000001">
    <property type="protein sequence ID" value="PFG75268.1"/>
    <property type="molecule type" value="Genomic_DNA"/>
</dbReference>
<keyword evidence="3" id="KW-1185">Reference proteome</keyword>